<dbReference type="EMBL" id="JBJQOH010000003">
    <property type="protein sequence ID" value="KAL3692785.1"/>
    <property type="molecule type" value="Genomic_DNA"/>
</dbReference>
<sequence length="307" mass="33363">MMMKLVLLHTPGSFSLLRRDDDSVSSWSVFQLLAAAADILMIVVLRAAAVGLAPCFLFDNWAFVPCLPTFPLQEGVVLAYPRPTFLSIPFFAFCLPPYVDPATAVAYARAPEQKKGVEKENLSALSDVPAAAFANPIPTAKEMSAFPAPVARKSQTQRPAPPRKQIHPVFTFLLGPLLSEQRFGDSDSSHSFLQQRRAGEFSLVSPCSLALSLTRPPPKQPSKQVGQPASPPRQQHHLNAWLARSFLPACCDDLLDMSLAVAHHSDCDSAAATLASLHVSPPSCSPAYRALKTAQIPQHWLVEPHSL</sequence>
<dbReference type="Proteomes" id="UP001633002">
    <property type="component" value="Unassembled WGS sequence"/>
</dbReference>
<proteinExistence type="predicted"/>
<feature type="region of interest" description="Disordered" evidence="1">
    <location>
        <begin position="212"/>
        <end position="234"/>
    </location>
</feature>
<evidence type="ECO:0000256" key="1">
    <source>
        <dbReference type="SAM" id="MobiDB-lite"/>
    </source>
</evidence>
<evidence type="ECO:0000313" key="2">
    <source>
        <dbReference type="EMBL" id="KAL3692785.1"/>
    </source>
</evidence>
<dbReference type="AlphaFoldDB" id="A0ABD3HR90"/>
<evidence type="ECO:0000313" key="3">
    <source>
        <dbReference type="Proteomes" id="UP001633002"/>
    </source>
</evidence>
<comment type="caution">
    <text evidence="2">The sequence shown here is derived from an EMBL/GenBank/DDBJ whole genome shotgun (WGS) entry which is preliminary data.</text>
</comment>
<reference evidence="2 3" key="1">
    <citation type="submission" date="2024-09" db="EMBL/GenBank/DDBJ databases">
        <title>Chromosome-scale assembly of Riccia sorocarpa.</title>
        <authorList>
            <person name="Paukszto L."/>
        </authorList>
    </citation>
    <scope>NUCLEOTIDE SEQUENCE [LARGE SCALE GENOMIC DNA]</scope>
    <source>
        <strain evidence="2">LP-2024</strain>
        <tissue evidence="2">Aerial parts of the thallus</tissue>
    </source>
</reference>
<accession>A0ABD3HR90</accession>
<gene>
    <name evidence="2" type="ORF">R1sor_006436</name>
</gene>
<name>A0ABD3HR90_9MARC</name>
<keyword evidence="3" id="KW-1185">Reference proteome</keyword>
<protein>
    <recommendedName>
        <fullName evidence="4">Vomeronasal type-1 receptor</fullName>
    </recommendedName>
</protein>
<evidence type="ECO:0008006" key="4">
    <source>
        <dbReference type="Google" id="ProtNLM"/>
    </source>
</evidence>
<organism evidence="2 3">
    <name type="scientific">Riccia sorocarpa</name>
    <dbReference type="NCBI Taxonomy" id="122646"/>
    <lineage>
        <taxon>Eukaryota</taxon>
        <taxon>Viridiplantae</taxon>
        <taxon>Streptophyta</taxon>
        <taxon>Embryophyta</taxon>
        <taxon>Marchantiophyta</taxon>
        <taxon>Marchantiopsida</taxon>
        <taxon>Marchantiidae</taxon>
        <taxon>Marchantiales</taxon>
        <taxon>Ricciaceae</taxon>
        <taxon>Riccia</taxon>
    </lineage>
</organism>